<dbReference type="HOGENOM" id="CLU_111598_0_0_9"/>
<gene>
    <name evidence="2" type="ordered locus">Sgly_1772</name>
</gene>
<feature type="transmembrane region" description="Helical" evidence="1">
    <location>
        <begin position="139"/>
        <end position="156"/>
    </location>
</feature>
<name>F0SZI3_SYNGF</name>
<keyword evidence="1" id="KW-0812">Transmembrane</keyword>
<evidence type="ECO:0000256" key="1">
    <source>
        <dbReference type="SAM" id="Phobius"/>
    </source>
</evidence>
<organism evidence="2 3">
    <name type="scientific">Syntrophobotulus glycolicus (strain DSM 8271 / FlGlyR)</name>
    <dbReference type="NCBI Taxonomy" id="645991"/>
    <lineage>
        <taxon>Bacteria</taxon>
        <taxon>Bacillati</taxon>
        <taxon>Bacillota</taxon>
        <taxon>Clostridia</taxon>
        <taxon>Eubacteriales</taxon>
        <taxon>Desulfitobacteriaceae</taxon>
        <taxon>Syntrophobotulus</taxon>
    </lineage>
</organism>
<dbReference type="InterPro" id="IPR048147">
    <property type="entry name" value="CBO0543-like"/>
</dbReference>
<feature type="transmembrane region" description="Helical" evidence="1">
    <location>
        <begin position="48"/>
        <end position="67"/>
    </location>
</feature>
<feature type="transmembrane region" description="Helical" evidence="1">
    <location>
        <begin position="73"/>
        <end position="92"/>
    </location>
</feature>
<keyword evidence="3" id="KW-1185">Reference proteome</keyword>
<keyword evidence="1" id="KW-0472">Membrane</keyword>
<dbReference type="EMBL" id="CP002547">
    <property type="protein sequence ID" value="ADY56069.1"/>
    <property type="molecule type" value="Genomic_DNA"/>
</dbReference>
<feature type="transmembrane region" description="Helical" evidence="1">
    <location>
        <begin position="192"/>
        <end position="211"/>
    </location>
</feature>
<dbReference type="STRING" id="645991.Sgly_1772"/>
<dbReference type="RefSeq" id="WP_013624937.1">
    <property type="nucleotide sequence ID" value="NC_015172.1"/>
</dbReference>
<protein>
    <submittedName>
        <fullName evidence="2">Uncharacterized protein</fullName>
    </submittedName>
</protein>
<dbReference type="Proteomes" id="UP000007488">
    <property type="component" value="Chromosome"/>
</dbReference>
<feature type="transmembrane region" description="Helical" evidence="1">
    <location>
        <begin position="104"/>
        <end position="127"/>
    </location>
</feature>
<dbReference type="NCBIfam" id="NF041644">
    <property type="entry name" value="CBO0543_fam"/>
    <property type="match status" value="1"/>
</dbReference>
<evidence type="ECO:0000313" key="3">
    <source>
        <dbReference type="Proteomes" id="UP000007488"/>
    </source>
</evidence>
<sequence>MSIQNNLFRCINILYYFLSPMQENRPKYRINYINICDKKTCFGGFEGNLMIVVLAFIFLIACYRWGAWRNWKTYYPTILFFISGDFIYLYLFSVKPLWQYTAKMMPGTITTLIVALIIYPCTVLLFLPNYPRSGLFKKIRFVSFWVLLFSGLEYLGLKYNFMQHFHGWNFICSVVFDCILFPLLVIHQKKPYIAWFLAFIFCVGVLFLFQVPAKY</sequence>
<accession>F0SZI3</accession>
<evidence type="ECO:0000313" key="2">
    <source>
        <dbReference type="EMBL" id="ADY56069.1"/>
    </source>
</evidence>
<dbReference type="KEGG" id="sgy:Sgly_1772"/>
<keyword evidence="1" id="KW-1133">Transmembrane helix</keyword>
<proteinExistence type="predicted"/>
<dbReference type="AlphaFoldDB" id="F0SZI3"/>
<reference evidence="2 3" key="1">
    <citation type="journal article" date="2011" name="Stand. Genomic Sci.">
        <title>Complete genome sequence of Syntrophobotulus glycolicus type strain (FlGlyR).</title>
        <authorList>
            <person name="Han C."/>
            <person name="Mwirichia R."/>
            <person name="Chertkov O."/>
            <person name="Held B."/>
            <person name="Lapidus A."/>
            <person name="Nolan M."/>
            <person name="Lucas S."/>
            <person name="Hammon N."/>
            <person name="Deshpande S."/>
            <person name="Cheng J.F."/>
            <person name="Tapia R."/>
            <person name="Goodwin L."/>
            <person name="Pitluck S."/>
            <person name="Huntemann M."/>
            <person name="Liolios K."/>
            <person name="Ivanova N."/>
            <person name="Pagani I."/>
            <person name="Mavromatis K."/>
            <person name="Ovchinikova G."/>
            <person name="Pati A."/>
            <person name="Chen A."/>
            <person name="Palaniappan K."/>
            <person name="Land M."/>
            <person name="Hauser L."/>
            <person name="Brambilla E.M."/>
            <person name="Rohde M."/>
            <person name="Spring S."/>
            <person name="Sikorski J."/>
            <person name="Goker M."/>
            <person name="Woyke T."/>
            <person name="Bristow J."/>
            <person name="Eisen J.A."/>
            <person name="Markowitz V."/>
            <person name="Hugenholtz P."/>
            <person name="Kyrpides N.C."/>
            <person name="Klenk H.P."/>
            <person name="Detter J.C."/>
        </authorList>
    </citation>
    <scope>NUCLEOTIDE SEQUENCE [LARGE SCALE GENOMIC DNA]</scope>
    <source>
        <strain evidence="3">DSM 8271 / FlGlyR</strain>
    </source>
</reference>
<reference evidence="3" key="2">
    <citation type="submission" date="2011-02" db="EMBL/GenBank/DDBJ databases">
        <title>The complete genome of Syntrophobotulus glycolicus DSM 8271.</title>
        <authorList>
            <person name="Lucas S."/>
            <person name="Copeland A."/>
            <person name="Lapidus A."/>
            <person name="Bruce D."/>
            <person name="Goodwin L."/>
            <person name="Pitluck S."/>
            <person name="Kyrpides N."/>
            <person name="Mavromatis K."/>
            <person name="Pagani I."/>
            <person name="Ivanova N."/>
            <person name="Mikhailova N."/>
            <person name="Chertkov O."/>
            <person name="Held B."/>
            <person name="Detter J.C."/>
            <person name="Tapia R."/>
            <person name="Han C."/>
            <person name="Land M."/>
            <person name="Hauser L."/>
            <person name="Markowitz V."/>
            <person name="Cheng J.-F."/>
            <person name="Hugenholtz P."/>
            <person name="Woyke T."/>
            <person name="Wu D."/>
            <person name="Spring S."/>
            <person name="Schroeder M."/>
            <person name="Brambilla E."/>
            <person name="Klenk H.-P."/>
            <person name="Eisen J.A."/>
        </authorList>
    </citation>
    <scope>NUCLEOTIDE SEQUENCE [LARGE SCALE GENOMIC DNA]</scope>
    <source>
        <strain evidence="3">DSM 8271 / FlGlyR</strain>
    </source>
</reference>
<dbReference type="eggNOG" id="ENOG50334A4">
    <property type="taxonomic scope" value="Bacteria"/>
</dbReference>
<feature type="transmembrane region" description="Helical" evidence="1">
    <location>
        <begin position="168"/>
        <end position="186"/>
    </location>
</feature>